<dbReference type="PANTHER" id="PTHR43537:SF53">
    <property type="entry name" value="HTH-TYPE TRANSCRIPTIONAL REPRESSOR NANR"/>
    <property type="match status" value="1"/>
</dbReference>
<dbReference type="InterPro" id="IPR036388">
    <property type="entry name" value="WH-like_DNA-bd_sf"/>
</dbReference>
<protein>
    <submittedName>
        <fullName evidence="5">GntR family transcriptional regulator</fullName>
    </submittedName>
</protein>
<gene>
    <name evidence="5" type="ORF">EA756_19380</name>
</gene>
<evidence type="ECO:0000256" key="2">
    <source>
        <dbReference type="ARBA" id="ARBA00023125"/>
    </source>
</evidence>
<dbReference type="SMART" id="SM00345">
    <property type="entry name" value="HTH_GNTR"/>
    <property type="match status" value="1"/>
</dbReference>
<dbReference type="CDD" id="cd07377">
    <property type="entry name" value="WHTH_GntR"/>
    <property type="match status" value="1"/>
</dbReference>
<dbReference type="PANTHER" id="PTHR43537">
    <property type="entry name" value="TRANSCRIPTIONAL REGULATOR, GNTR FAMILY"/>
    <property type="match status" value="1"/>
</dbReference>
<dbReference type="Pfam" id="PF00392">
    <property type="entry name" value="GntR"/>
    <property type="match status" value="1"/>
</dbReference>
<evidence type="ECO:0000313" key="6">
    <source>
        <dbReference type="Proteomes" id="UP000276905"/>
    </source>
</evidence>
<evidence type="ECO:0000256" key="1">
    <source>
        <dbReference type="ARBA" id="ARBA00023015"/>
    </source>
</evidence>
<evidence type="ECO:0000313" key="5">
    <source>
        <dbReference type="EMBL" id="RSO51817.1"/>
    </source>
</evidence>
<dbReference type="SMART" id="SM00895">
    <property type="entry name" value="FCD"/>
    <property type="match status" value="1"/>
</dbReference>
<dbReference type="Gene3D" id="1.10.10.10">
    <property type="entry name" value="Winged helix-like DNA-binding domain superfamily/Winged helix DNA-binding domain"/>
    <property type="match status" value="1"/>
</dbReference>
<keyword evidence="1" id="KW-0805">Transcription regulation</keyword>
<proteinExistence type="predicted"/>
<sequence>MNGVVKMDKKIRLAETLKRRIISMELAPGAIVDEIALSEEFGISRSPVRELIRQMAAEGYLELEANRAARVSSMSHQSLRNFFLAAPLIYIATTQLAAINASSIDIKQLKEIQMQFRKAIDENDLEGRVYYNNQFHLEIGKISQNAYLMPSLERLLIDHARLGKIFYRQPTSTDMQEDLDTAVIQHDQIIDAIERHNAGEAGELIRVHMDLSRRRMTEYVVPEGIDVPLTY</sequence>
<keyword evidence="2" id="KW-0238">DNA-binding</keyword>
<accession>A0A3R9R949</accession>
<dbReference type="PROSITE" id="PS50949">
    <property type="entry name" value="HTH_GNTR"/>
    <property type="match status" value="1"/>
</dbReference>
<dbReference type="GO" id="GO:0003677">
    <property type="term" value="F:DNA binding"/>
    <property type="evidence" value="ECO:0007669"/>
    <property type="project" value="UniProtKB-KW"/>
</dbReference>
<keyword evidence="3" id="KW-0804">Transcription</keyword>
<dbReference type="AlphaFoldDB" id="A0A3R9R949"/>
<dbReference type="InterPro" id="IPR000524">
    <property type="entry name" value="Tscrpt_reg_HTH_GntR"/>
</dbReference>
<dbReference type="SUPFAM" id="SSF48008">
    <property type="entry name" value="GntR ligand-binding domain-like"/>
    <property type="match status" value="1"/>
</dbReference>
<dbReference type="GO" id="GO:0003700">
    <property type="term" value="F:DNA-binding transcription factor activity"/>
    <property type="evidence" value="ECO:0007669"/>
    <property type="project" value="InterPro"/>
</dbReference>
<dbReference type="EMBL" id="RFES01000021">
    <property type="protein sequence ID" value="RSO51817.1"/>
    <property type="molecule type" value="Genomic_DNA"/>
</dbReference>
<dbReference type="InterPro" id="IPR011711">
    <property type="entry name" value="GntR_C"/>
</dbReference>
<feature type="domain" description="HTH gntR-type" evidence="4">
    <location>
        <begin position="7"/>
        <end position="74"/>
    </location>
</feature>
<evidence type="ECO:0000259" key="4">
    <source>
        <dbReference type="PROSITE" id="PS50949"/>
    </source>
</evidence>
<dbReference type="Proteomes" id="UP000276905">
    <property type="component" value="Unassembled WGS sequence"/>
</dbReference>
<comment type="caution">
    <text evidence="5">The sequence shown here is derived from an EMBL/GenBank/DDBJ whole genome shotgun (WGS) entry which is preliminary data.</text>
</comment>
<reference evidence="5 6" key="1">
    <citation type="submission" date="2018-10" db="EMBL/GenBank/DDBJ databases">
        <title>GWAS and RNA-Seq identify cryptic mechanisms of antimicrobial resistance in Acinetobacter baumannii.</title>
        <authorList>
            <person name="Sahl J.W."/>
        </authorList>
    </citation>
    <scope>NUCLEOTIDE SEQUENCE [LARGE SCALE GENOMIC DNA]</scope>
    <source>
        <strain evidence="5 6">TG41018</strain>
    </source>
</reference>
<dbReference type="Pfam" id="PF07729">
    <property type="entry name" value="FCD"/>
    <property type="match status" value="1"/>
</dbReference>
<name>A0A3R9R949_9GAMM</name>
<dbReference type="PRINTS" id="PR00035">
    <property type="entry name" value="HTHGNTR"/>
</dbReference>
<dbReference type="InterPro" id="IPR008920">
    <property type="entry name" value="TF_FadR/GntR_C"/>
</dbReference>
<dbReference type="InterPro" id="IPR036390">
    <property type="entry name" value="WH_DNA-bd_sf"/>
</dbReference>
<dbReference type="SUPFAM" id="SSF46785">
    <property type="entry name" value="Winged helix' DNA-binding domain"/>
    <property type="match status" value="1"/>
</dbReference>
<dbReference type="Gene3D" id="1.20.120.530">
    <property type="entry name" value="GntR ligand-binding domain-like"/>
    <property type="match status" value="1"/>
</dbReference>
<organism evidence="5 6">
    <name type="scientific">Acinetobacter lactucae</name>
    <dbReference type="NCBI Taxonomy" id="1785128"/>
    <lineage>
        <taxon>Bacteria</taxon>
        <taxon>Pseudomonadati</taxon>
        <taxon>Pseudomonadota</taxon>
        <taxon>Gammaproteobacteria</taxon>
        <taxon>Moraxellales</taxon>
        <taxon>Moraxellaceae</taxon>
        <taxon>Acinetobacter</taxon>
        <taxon>Acinetobacter calcoaceticus/baumannii complex</taxon>
    </lineage>
</organism>
<evidence type="ECO:0000256" key="3">
    <source>
        <dbReference type="ARBA" id="ARBA00023163"/>
    </source>
</evidence>